<feature type="transmembrane region" description="Helical" evidence="1">
    <location>
        <begin position="67"/>
        <end position="88"/>
    </location>
</feature>
<evidence type="ECO:0000313" key="3">
    <source>
        <dbReference type="Proteomes" id="UP000785679"/>
    </source>
</evidence>
<dbReference type="Proteomes" id="UP000785679">
    <property type="component" value="Unassembled WGS sequence"/>
</dbReference>
<sequence length="99" mass="11279">MSRKHKCCTAGQGHPRQKEKVLECVQVVLVQSTQQTFITFINYNKQYNVSLGLPKQSIGLTSKQSRLISWSFTLLTPLICLVLNFQVLQLQSRVSIVEK</sequence>
<dbReference type="AlphaFoldDB" id="A0A8J8P3Z6"/>
<proteinExistence type="predicted"/>
<protein>
    <submittedName>
        <fullName evidence="2">Uncharacterized protein</fullName>
    </submittedName>
</protein>
<gene>
    <name evidence="2" type="ORF">FGO68_gene15310</name>
</gene>
<organism evidence="2 3">
    <name type="scientific">Halteria grandinella</name>
    <dbReference type="NCBI Taxonomy" id="5974"/>
    <lineage>
        <taxon>Eukaryota</taxon>
        <taxon>Sar</taxon>
        <taxon>Alveolata</taxon>
        <taxon>Ciliophora</taxon>
        <taxon>Intramacronucleata</taxon>
        <taxon>Spirotrichea</taxon>
        <taxon>Stichotrichia</taxon>
        <taxon>Sporadotrichida</taxon>
        <taxon>Halteriidae</taxon>
        <taxon>Halteria</taxon>
    </lineage>
</organism>
<dbReference type="EMBL" id="RRYP01000683">
    <property type="protein sequence ID" value="TNV87001.1"/>
    <property type="molecule type" value="Genomic_DNA"/>
</dbReference>
<accession>A0A8J8P3Z6</accession>
<keyword evidence="1" id="KW-1133">Transmembrane helix</keyword>
<keyword evidence="1" id="KW-0472">Membrane</keyword>
<comment type="caution">
    <text evidence="2">The sequence shown here is derived from an EMBL/GenBank/DDBJ whole genome shotgun (WGS) entry which is preliminary data.</text>
</comment>
<evidence type="ECO:0000256" key="1">
    <source>
        <dbReference type="SAM" id="Phobius"/>
    </source>
</evidence>
<keyword evidence="3" id="KW-1185">Reference proteome</keyword>
<reference evidence="2" key="1">
    <citation type="submission" date="2019-06" db="EMBL/GenBank/DDBJ databases">
        <authorList>
            <person name="Zheng W."/>
        </authorList>
    </citation>
    <scope>NUCLEOTIDE SEQUENCE</scope>
    <source>
        <strain evidence="2">QDHG01</strain>
    </source>
</reference>
<name>A0A8J8P3Z6_HALGN</name>
<evidence type="ECO:0000313" key="2">
    <source>
        <dbReference type="EMBL" id="TNV87001.1"/>
    </source>
</evidence>
<keyword evidence="1" id="KW-0812">Transmembrane</keyword>